<dbReference type="SUPFAM" id="SSF48264">
    <property type="entry name" value="Cytochrome P450"/>
    <property type="match status" value="1"/>
</dbReference>
<dbReference type="GO" id="GO:0016705">
    <property type="term" value="F:oxidoreductase activity, acting on paired donors, with incorporation or reduction of molecular oxygen"/>
    <property type="evidence" value="ECO:0007669"/>
    <property type="project" value="InterPro"/>
</dbReference>
<keyword evidence="9" id="KW-1185">Reference proteome</keyword>
<keyword evidence="4 7" id="KW-0560">Oxidoreductase</keyword>
<dbReference type="PANTHER" id="PTHR46696">
    <property type="entry name" value="P450, PUTATIVE (EUROFUNG)-RELATED"/>
    <property type="match status" value="1"/>
</dbReference>
<dbReference type="InterPro" id="IPR017972">
    <property type="entry name" value="Cyt_P450_CS"/>
</dbReference>
<comment type="similarity">
    <text evidence="1 7">Belongs to the cytochrome P450 family.</text>
</comment>
<dbReference type="AlphaFoldDB" id="A0AA35RHU8"/>
<dbReference type="Gene3D" id="1.10.630.10">
    <property type="entry name" value="Cytochrome P450"/>
    <property type="match status" value="1"/>
</dbReference>
<evidence type="ECO:0000256" key="4">
    <source>
        <dbReference type="ARBA" id="ARBA00023002"/>
    </source>
</evidence>
<dbReference type="FunFam" id="1.10.630.10:FF:000018">
    <property type="entry name" value="Cytochrome P450 monooxygenase"/>
    <property type="match status" value="1"/>
</dbReference>
<accession>A0AA35RHU8</accession>
<dbReference type="InterPro" id="IPR001128">
    <property type="entry name" value="Cyt_P450"/>
</dbReference>
<evidence type="ECO:0000256" key="7">
    <source>
        <dbReference type="RuleBase" id="RU000461"/>
    </source>
</evidence>
<keyword evidence="2 7" id="KW-0349">Heme</keyword>
<evidence type="ECO:0000313" key="8">
    <source>
        <dbReference type="EMBL" id="CAI8010397.1"/>
    </source>
</evidence>
<dbReference type="CDD" id="cd20625">
    <property type="entry name" value="CYP164-like"/>
    <property type="match status" value="1"/>
</dbReference>
<evidence type="ECO:0000256" key="2">
    <source>
        <dbReference type="ARBA" id="ARBA00022617"/>
    </source>
</evidence>
<keyword evidence="5 7" id="KW-0408">Iron</keyword>
<protein>
    <submittedName>
        <fullName evidence="8">Biotin biosynthesis cytochrome P450</fullName>
    </submittedName>
</protein>
<evidence type="ECO:0000256" key="6">
    <source>
        <dbReference type="ARBA" id="ARBA00023033"/>
    </source>
</evidence>
<dbReference type="GO" id="GO:0004497">
    <property type="term" value="F:monooxygenase activity"/>
    <property type="evidence" value="ECO:0007669"/>
    <property type="project" value="UniProtKB-KW"/>
</dbReference>
<dbReference type="PRINTS" id="PR00359">
    <property type="entry name" value="BP450"/>
</dbReference>
<proteinExistence type="inferred from homology"/>
<gene>
    <name evidence="8" type="ORF">GBAR_LOCUS6851</name>
</gene>
<dbReference type="InterPro" id="IPR002397">
    <property type="entry name" value="Cyt_P450_B"/>
</dbReference>
<dbReference type="Pfam" id="PF00067">
    <property type="entry name" value="p450"/>
    <property type="match status" value="1"/>
</dbReference>
<dbReference type="EMBL" id="CASHTH010001033">
    <property type="protein sequence ID" value="CAI8010397.1"/>
    <property type="molecule type" value="Genomic_DNA"/>
</dbReference>
<keyword evidence="3 7" id="KW-0479">Metal-binding</keyword>
<name>A0AA35RHU8_GEOBA</name>
<evidence type="ECO:0000256" key="5">
    <source>
        <dbReference type="ARBA" id="ARBA00023004"/>
    </source>
</evidence>
<dbReference type="GO" id="GO:0020037">
    <property type="term" value="F:heme binding"/>
    <property type="evidence" value="ECO:0007669"/>
    <property type="project" value="InterPro"/>
</dbReference>
<evidence type="ECO:0000256" key="1">
    <source>
        <dbReference type="ARBA" id="ARBA00010617"/>
    </source>
</evidence>
<dbReference type="PROSITE" id="PS00086">
    <property type="entry name" value="CYTOCHROME_P450"/>
    <property type="match status" value="1"/>
</dbReference>
<keyword evidence="6 7" id="KW-0503">Monooxygenase</keyword>
<evidence type="ECO:0000256" key="3">
    <source>
        <dbReference type="ARBA" id="ARBA00022723"/>
    </source>
</evidence>
<reference evidence="8" key="1">
    <citation type="submission" date="2023-03" db="EMBL/GenBank/DDBJ databases">
        <authorList>
            <person name="Steffen K."/>
            <person name="Cardenas P."/>
        </authorList>
    </citation>
    <scope>NUCLEOTIDE SEQUENCE</scope>
</reference>
<evidence type="ECO:0000313" key="9">
    <source>
        <dbReference type="Proteomes" id="UP001174909"/>
    </source>
</evidence>
<dbReference type="GO" id="GO:0005506">
    <property type="term" value="F:iron ion binding"/>
    <property type="evidence" value="ECO:0007669"/>
    <property type="project" value="InterPro"/>
</dbReference>
<dbReference type="PANTHER" id="PTHR46696:SF1">
    <property type="entry name" value="CYTOCHROME P450 YJIB-RELATED"/>
    <property type="match status" value="1"/>
</dbReference>
<dbReference type="Proteomes" id="UP001174909">
    <property type="component" value="Unassembled WGS sequence"/>
</dbReference>
<organism evidence="8 9">
    <name type="scientific">Geodia barretti</name>
    <name type="common">Barrett's horny sponge</name>
    <dbReference type="NCBI Taxonomy" id="519541"/>
    <lineage>
        <taxon>Eukaryota</taxon>
        <taxon>Metazoa</taxon>
        <taxon>Porifera</taxon>
        <taxon>Demospongiae</taxon>
        <taxon>Heteroscleromorpha</taxon>
        <taxon>Tetractinellida</taxon>
        <taxon>Astrophorina</taxon>
        <taxon>Geodiidae</taxon>
        <taxon>Geodia</taxon>
    </lineage>
</organism>
<comment type="caution">
    <text evidence="8">The sequence shown here is derived from an EMBL/GenBank/DDBJ whole genome shotgun (WGS) entry which is preliminary data.</text>
</comment>
<dbReference type="InterPro" id="IPR036396">
    <property type="entry name" value="Cyt_P450_sf"/>
</dbReference>
<sequence length="416" mass="48089">MVTTFNEDLFSPEVVQDPYTYFGRMREQDPVHWNDAYKLWVISKYKDLVWVTRHPEFFSSEVFHRDPLPPYPDIDESDMGLYEYVKEFFSQWFIQHDRKEITVHDGPDHTDMRKVIHGYFTPKAMELWRPLVQSAINQLLDEAEDRGSMDVMRDYATPLPLLVIAAMMGIDTSDRQFIRSLAEKLLFIGRGNNDRMQPLTEGIVGLQEYLAPMVAERVKNPNGDLLDRMTDAYRVGVMSQEQVVANSILLLLAGHETTINLICNGTRAFMTHPDQWELFKSDPDARMIRATEECLRYDPPVKSITRIAGDNLELGGKQINKDERMRWFVTSANRDPEVFDRPDDFDIERYPNPHVAFGSGIHHCLGATLARLEGQEAFRSLAQRFPNINMDCNPADLTYTSSITFRTLERLPLNLS</sequence>